<name>A0A6L2KUR5_TANCI</name>
<dbReference type="Pfam" id="PF07727">
    <property type="entry name" value="RVT_2"/>
    <property type="match status" value="1"/>
</dbReference>
<feature type="region of interest" description="Disordered" evidence="2">
    <location>
        <begin position="958"/>
        <end position="977"/>
    </location>
</feature>
<accession>A0A6L2KUR5</accession>
<evidence type="ECO:0000256" key="2">
    <source>
        <dbReference type="SAM" id="MobiDB-lite"/>
    </source>
</evidence>
<dbReference type="AlphaFoldDB" id="A0A6L2KUR5"/>
<dbReference type="PANTHER" id="PTHR11439">
    <property type="entry name" value="GAG-POL-RELATED RETROTRANSPOSON"/>
    <property type="match status" value="1"/>
</dbReference>
<dbReference type="Pfam" id="PF13976">
    <property type="entry name" value="gag_pre-integrs"/>
    <property type="match status" value="1"/>
</dbReference>
<feature type="domain" description="Retrovirus-related Pol polyprotein from transposon TNT 1-94-like beta-barrel" evidence="5">
    <location>
        <begin position="410"/>
        <end position="481"/>
    </location>
</feature>
<sequence length="1261" mass="143149">MEHYLSHTDYPIWQVIQNGNGPVSITIDTNEMIKVLPPKNAEEVVARERERNARTTLLMALPEDHLEKFHKMDDAKDMWEAIKSRRRAYQDDLKALVTIDGEDIDWSRHVEEDTQNYAMMAYSSKCDLENTHVNDRYAEGMNKVPPPMTGNYMPSGPDVEINYSIFTYGPKQTSADESDSKPVEYASSDSDSSVEPSTSMLEPVVNESKVVSEPKAVCKPKVWTDAPIIEEYESDSDGDLVSNVQENIEKPSFAFIDSVKHVKYPRENVKETCIPNHCPKIKKQDRNGDTSKGLGHAFTRKSCFVCGSFSHLIRDCDFHEKRMANQAALNKSKEKGTGQQAHRPVWNNVQKTNHQNKFVPTALLTKTRKLPFNAARQNFSKQAALTRTASKVNTARDFDDLHKALKDKGIVNNGSSRHMIGNKAHLADYQEFKGGSVAFGGSNGRITGKGKIKTGRLDFEDVYYVEELKHYNLFSVSQMCDTKNKVFFTDTDCLVLSPDFKLPDENQVVLKIPRQHNMYSFNLKNIDPSGDLSCLFAKASIDESNKWHRKLGHVNFKNLNKLVKGNLVRGLLSKIFENDHTCVAYQKGKQYKASYKAKTDDNINSTNLLNTISALVSVVSPSRALNDNEPSYPDDPLMPHLEDIYASPSARIFTNSSYDDEGVDEGIDYDEVFALVARIEAIRIFLAFASYMGFIVYQMDMKSAFLYGTINEEVYVTQSASFVDPKFPNKVKQKEDGIFISQDKYVAKILKKFNFLSVKTASTIIETQKPLVKDKEVDDVDVHLYRFQVTPKTSHLQVVKRIFRYLKGQPKLGLWYPKVSSFKLESYSDNDFIGANLVRKSTIGATLVMGRLPEVTTAKHRLMMPSRILCVGFHTTPQMVINSPCLTHIKNWLVQEQKALELASPKQTDLGKDESNPLIVNSLLKTIWSSMHLVIAMKHWLFHSKRLLHKSKKQQLIAPKVPSPTPSPEHIILSPSNDPIPTTKDSLTLQELMDLCIRLSNKVLDLKSEVIDLKSSFTHKIEKLEDRVHKLEEENMILKEKSFKSTQMDTAAPAKAYNLDLQHSEKALSMQDTNEEELAEVEEVLELVKAAKLFTEVVTIAEPTTAAAQVPKVSAPRRRIGVIIQDPKETATSVIVHTEVQPKDKGKGILIEEPQPLKRQAQIEQDEAFTRHEIRPLFEKHYDLNQAFLERVEEVVTSQEKEIKEEEATPLASKVPVVDYQIHYENNKPYYKIIRVDGTHKLFLSFITLLKNFDKEDLETL</sequence>
<dbReference type="InterPro" id="IPR013103">
    <property type="entry name" value="RVT_2"/>
</dbReference>
<feature type="coiled-coil region" evidence="1">
    <location>
        <begin position="989"/>
        <end position="1041"/>
    </location>
</feature>
<dbReference type="InterPro" id="IPR025724">
    <property type="entry name" value="GAG-pre-integrase_dom"/>
</dbReference>
<comment type="caution">
    <text evidence="6">The sequence shown here is derived from an EMBL/GenBank/DDBJ whole genome shotgun (WGS) entry which is preliminary data.</text>
</comment>
<dbReference type="EMBL" id="BKCJ010002999">
    <property type="protein sequence ID" value="GEU52337.1"/>
    <property type="molecule type" value="Genomic_DNA"/>
</dbReference>
<dbReference type="PANTHER" id="PTHR11439:SF509">
    <property type="entry name" value="RNA-DIRECTED DNA POLYMERASE"/>
    <property type="match status" value="1"/>
</dbReference>
<feature type="domain" description="GAG-pre-integrase" evidence="4">
    <location>
        <begin position="517"/>
        <end position="590"/>
    </location>
</feature>
<evidence type="ECO:0000256" key="1">
    <source>
        <dbReference type="SAM" id="Coils"/>
    </source>
</evidence>
<organism evidence="6">
    <name type="scientific">Tanacetum cinerariifolium</name>
    <name type="common">Dalmatian daisy</name>
    <name type="synonym">Chrysanthemum cinerariifolium</name>
    <dbReference type="NCBI Taxonomy" id="118510"/>
    <lineage>
        <taxon>Eukaryota</taxon>
        <taxon>Viridiplantae</taxon>
        <taxon>Streptophyta</taxon>
        <taxon>Embryophyta</taxon>
        <taxon>Tracheophyta</taxon>
        <taxon>Spermatophyta</taxon>
        <taxon>Magnoliopsida</taxon>
        <taxon>eudicotyledons</taxon>
        <taxon>Gunneridae</taxon>
        <taxon>Pentapetalae</taxon>
        <taxon>asterids</taxon>
        <taxon>campanulids</taxon>
        <taxon>Asterales</taxon>
        <taxon>Asteraceae</taxon>
        <taxon>Asteroideae</taxon>
        <taxon>Anthemideae</taxon>
        <taxon>Anthemidinae</taxon>
        <taxon>Tanacetum</taxon>
    </lineage>
</organism>
<dbReference type="Pfam" id="PF22936">
    <property type="entry name" value="Pol_BBD"/>
    <property type="match status" value="1"/>
</dbReference>
<protein>
    <submittedName>
        <fullName evidence="6">Putative ribonuclease H-like domain-containing protein</fullName>
    </submittedName>
</protein>
<keyword evidence="1" id="KW-0175">Coiled coil</keyword>
<gene>
    <name evidence="6" type="ORF">Tci_024315</name>
</gene>
<dbReference type="InterPro" id="IPR054722">
    <property type="entry name" value="PolX-like_BBD"/>
</dbReference>
<proteinExistence type="predicted"/>
<reference evidence="6" key="1">
    <citation type="journal article" date="2019" name="Sci. Rep.">
        <title>Draft genome of Tanacetum cinerariifolium, the natural source of mosquito coil.</title>
        <authorList>
            <person name="Yamashiro T."/>
            <person name="Shiraishi A."/>
            <person name="Satake H."/>
            <person name="Nakayama K."/>
        </authorList>
    </citation>
    <scope>NUCLEOTIDE SEQUENCE</scope>
</reference>
<evidence type="ECO:0000259" key="4">
    <source>
        <dbReference type="Pfam" id="PF13976"/>
    </source>
</evidence>
<evidence type="ECO:0000313" key="6">
    <source>
        <dbReference type="EMBL" id="GEU52337.1"/>
    </source>
</evidence>
<evidence type="ECO:0000259" key="3">
    <source>
        <dbReference type="Pfam" id="PF07727"/>
    </source>
</evidence>
<feature type="region of interest" description="Disordered" evidence="2">
    <location>
        <begin position="170"/>
        <end position="201"/>
    </location>
</feature>
<evidence type="ECO:0000259" key="5">
    <source>
        <dbReference type="Pfam" id="PF22936"/>
    </source>
</evidence>
<feature type="domain" description="Reverse transcriptase Ty1/copia-type" evidence="3">
    <location>
        <begin position="666"/>
        <end position="733"/>
    </location>
</feature>